<feature type="coiled-coil region" evidence="7">
    <location>
        <begin position="111"/>
        <end position="138"/>
    </location>
</feature>
<dbReference type="Proteomes" id="UP000199423">
    <property type="component" value="Unassembled WGS sequence"/>
</dbReference>
<keyword evidence="9" id="KW-0812">Transmembrane</keyword>
<gene>
    <name evidence="14" type="ORF">SAMN04488557_2780</name>
</gene>
<dbReference type="NCBIfam" id="TIGR01730">
    <property type="entry name" value="RND_mfp"/>
    <property type="match status" value="1"/>
</dbReference>
<dbReference type="Gene3D" id="2.40.30.170">
    <property type="match status" value="1"/>
</dbReference>
<evidence type="ECO:0000256" key="1">
    <source>
        <dbReference type="ARBA" id="ARBA00004236"/>
    </source>
</evidence>
<evidence type="ECO:0000259" key="11">
    <source>
        <dbReference type="Pfam" id="PF25917"/>
    </source>
</evidence>
<feature type="compositionally biased region" description="Basic and acidic residues" evidence="8">
    <location>
        <begin position="373"/>
        <end position="383"/>
    </location>
</feature>
<evidence type="ECO:0000259" key="12">
    <source>
        <dbReference type="Pfam" id="PF25944"/>
    </source>
</evidence>
<evidence type="ECO:0000256" key="7">
    <source>
        <dbReference type="SAM" id="Coils"/>
    </source>
</evidence>
<keyword evidence="9" id="KW-1133">Transmembrane helix</keyword>
<dbReference type="InterPro" id="IPR058626">
    <property type="entry name" value="MdtA-like_b-barrel"/>
</dbReference>
<evidence type="ECO:0000313" key="15">
    <source>
        <dbReference type="Proteomes" id="UP000199423"/>
    </source>
</evidence>
<evidence type="ECO:0000256" key="5">
    <source>
        <dbReference type="ARBA" id="ARBA00022519"/>
    </source>
</evidence>
<keyword evidence="5" id="KW-0997">Cell inner membrane</keyword>
<feature type="domain" description="Multidrug resistance protein MdtA-like beta-barrel" evidence="12">
    <location>
        <begin position="216"/>
        <end position="297"/>
    </location>
</feature>
<evidence type="ECO:0000256" key="3">
    <source>
        <dbReference type="ARBA" id="ARBA00022448"/>
    </source>
</evidence>
<comment type="subcellular location">
    <subcellularLocation>
        <location evidence="1">Cell membrane</location>
    </subcellularLocation>
</comment>
<keyword evidence="15" id="KW-1185">Reference proteome</keyword>
<evidence type="ECO:0000256" key="2">
    <source>
        <dbReference type="ARBA" id="ARBA00009477"/>
    </source>
</evidence>
<dbReference type="Pfam" id="PF25876">
    <property type="entry name" value="HH_MFP_RND"/>
    <property type="match status" value="1"/>
</dbReference>
<dbReference type="PANTHER" id="PTHR30469">
    <property type="entry name" value="MULTIDRUG RESISTANCE PROTEIN MDTA"/>
    <property type="match status" value="1"/>
</dbReference>
<dbReference type="PANTHER" id="PTHR30469:SF12">
    <property type="entry name" value="MULTIDRUG RESISTANCE PROTEIN MDTA"/>
    <property type="match status" value="1"/>
</dbReference>
<protein>
    <submittedName>
        <fullName evidence="14">Membrane fusion protein, multidrug efflux system</fullName>
    </submittedName>
</protein>
<keyword evidence="6 9" id="KW-0472">Membrane</keyword>
<dbReference type="Pfam" id="PF25944">
    <property type="entry name" value="Beta-barrel_RND"/>
    <property type="match status" value="1"/>
</dbReference>
<proteinExistence type="inferred from homology"/>
<accession>A0A1I7NQD3</accession>
<dbReference type="AlphaFoldDB" id="A0A1I7NQD3"/>
<dbReference type="InterPro" id="IPR058627">
    <property type="entry name" value="MdtA-like_C"/>
</dbReference>
<feature type="compositionally biased region" description="Basic and acidic residues" evidence="8">
    <location>
        <begin position="394"/>
        <end position="403"/>
    </location>
</feature>
<keyword evidence="3" id="KW-0813">Transport</keyword>
<comment type="similarity">
    <text evidence="2">Belongs to the membrane fusion protein (MFP) (TC 8.A.1) family.</text>
</comment>
<dbReference type="STRING" id="51670.SAMN04488557_2780"/>
<keyword evidence="7" id="KW-0175">Coiled coil</keyword>
<sequence>MLRSLVKTFIWLVFLAGLAGGGYWVWQHHRAETRTVEKNPDERVPVTVATAETRNFPVYFDSLGTAQAWNMVTVRSRVDGEITKVAFDEGQFVKAGDLLIQIDPRPYQAALDQAVAKKAQDEANLANLKRDLQRFEKVGTLATTQQQIDTQRSNITQQESLLKADAGAIANTEVQVVYTTIKAPISGRVGFRLVDQGNIIHAGDTGGVATIAQIQPIAVIFTEPEERLPRILDELKHGPLSVTAFTSDGKQELAKGQLSLVDNQVDTTTGSIKLKGRFPNTEMTLWPGLTVATRLLITTEKNVVVIPDAAVQRGPDKMFAYVVGPGRKAERRDLVVGEIQDGQAVIKSGVKAGEQVVTAGYYRLEPGSTVELPDDRKKEEQKQKATPPGGPVSESKHTVLEAE</sequence>
<evidence type="ECO:0000256" key="8">
    <source>
        <dbReference type="SAM" id="MobiDB-lite"/>
    </source>
</evidence>
<dbReference type="InterPro" id="IPR058624">
    <property type="entry name" value="MdtA-like_HH"/>
</dbReference>
<dbReference type="InterPro" id="IPR058625">
    <property type="entry name" value="MdtA-like_BSH"/>
</dbReference>
<dbReference type="Pfam" id="PF25917">
    <property type="entry name" value="BSH_RND"/>
    <property type="match status" value="1"/>
</dbReference>
<dbReference type="GO" id="GO:1990281">
    <property type="term" value="C:efflux pump complex"/>
    <property type="evidence" value="ECO:0007669"/>
    <property type="project" value="TreeGrafter"/>
</dbReference>
<feature type="domain" description="Multidrug resistance protein MdtA-like barrel-sandwich hybrid" evidence="11">
    <location>
        <begin position="70"/>
        <end position="211"/>
    </location>
</feature>
<feature type="domain" description="Multidrug resistance protein MdtA-like alpha-helical hairpin" evidence="10">
    <location>
        <begin position="111"/>
        <end position="179"/>
    </location>
</feature>
<name>A0A1I7NQD3_9HYPH</name>
<dbReference type="Gene3D" id="1.10.287.470">
    <property type="entry name" value="Helix hairpin bin"/>
    <property type="match status" value="1"/>
</dbReference>
<dbReference type="InterPro" id="IPR006143">
    <property type="entry name" value="RND_pump_MFP"/>
</dbReference>
<dbReference type="SUPFAM" id="SSF111369">
    <property type="entry name" value="HlyD-like secretion proteins"/>
    <property type="match status" value="1"/>
</dbReference>
<feature type="region of interest" description="Disordered" evidence="8">
    <location>
        <begin position="367"/>
        <end position="403"/>
    </location>
</feature>
<evidence type="ECO:0000313" key="14">
    <source>
        <dbReference type="EMBL" id="SFV36798.1"/>
    </source>
</evidence>
<organism evidence="14 15">
    <name type="scientific">Hyphomicrobium facile</name>
    <dbReference type="NCBI Taxonomy" id="51670"/>
    <lineage>
        <taxon>Bacteria</taxon>
        <taxon>Pseudomonadati</taxon>
        <taxon>Pseudomonadota</taxon>
        <taxon>Alphaproteobacteria</taxon>
        <taxon>Hyphomicrobiales</taxon>
        <taxon>Hyphomicrobiaceae</taxon>
        <taxon>Hyphomicrobium</taxon>
    </lineage>
</organism>
<dbReference type="Gene3D" id="2.40.420.20">
    <property type="match status" value="1"/>
</dbReference>
<evidence type="ECO:0000259" key="13">
    <source>
        <dbReference type="Pfam" id="PF25967"/>
    </source>
</evidence>
<keyword evidence="4" id="KW-1003">Cell membrane</keyword>
<evidence type="ECO:0000256" key="6">
    <source>
        <dbReference type="ARBA" id="ARBA00023136"/>
    </source>
</evidence>
<dbReference type="Gene3D" id="2.40.50.100">
    <property type="match status" value="1"/>
</dbReference>
<feature type="domain" description="Multidrug resistance protein MdtA-like C-terminal permuted SH3" evidence="13">
    <location>
        <begin position="302"/>
        <end position="360"/>
    </location>
</feature>
<dbReference type="GO" id="GO:0015562">
    <property type="term" value="F:efflux transmembrane transporter activity"/>
    <property type="evidence" value="ECO:0007669"/>
    <property type="project" value="TreeGrafter"/>
</dbReference>
<dbReference type="Pfam" id="PF25967">
    <property type="entry name" value="RND-MFP_C"/>
    <property type="match status" value="1"/>
</dbReference>
<dbReference type="EMBL" id="FPCH01000003">
    <property type="protein sequence ID" value="SFV36798.1"/>
    <property type="molecule type" value="Genomic_DNA"/>
</dbReference>
<feature type="transmembrane region" description="Helical" evidence="9">
    <location>
        <begin position="9"/>
        <end position="26"/>
    </location>
</feature>
<evidence type="ECO:0000259" key="10">
    <source>
        <dbReference type="Pfam" id="PF25876"/>
    </source>
</evidence>
<reference evidence="15" key="1">
    <citation type="submission" date="2016-10" db="EMBL/GenBank/DDBJ databases">
        <authorList>
            <person name="Varghese N."/>
            <person name="Submissions S."/>
        </authorList>
    </citation>
    <scope>NUCLEOTIDE SEQUENCE [LARGE SCALE GENOMIC DNA]</scope>
    <source>
        <strain evidence="15">DSM 1565</strain>
    </source>
</reference>
<evidence type="ECO:0000256" key="9">
    <source>
        <dbReference type="SAM" id="Phobius"/>
    </source>
</evidence>
<evidence type="ECO:0000256" key="4">
    <source>
        <dbReference type="ARBA" id="ARBA00022475"/>
    </source>
</evidence>